<name>A0A1E1F4X1_9SPHN</name>
<dbReference type="NCBIfam" id="TIGR02333">
    <property type="entry name" value="2met_isocit_dHY"/>
    <property type="match status" value="1"/>
</dbReference>
<reference evidence="10 11" key="1">
    <citation type="submission" date="2016-10" db="EMBL/GenBank/DDBJ databases">
        <title>Complete Genome Sequence of the Nonylphenol-Degrading Bacterium Sphingobium cloacae JCM 10874T.</title>
        <authorList>
            <person name="Ootsuka M."/>
            <person name="Nishizawa T."/>
            <person name="Ohta H."/>
        </authorList>
    </citation>
    <scope>NUCLEOTIDE SEQUENCE [LARGE SCALE GENOMIC DNA]</scope>
    <source>
        <strain evidence="10 11">JCM 10874</strain>
    </source>
</reference>
<dbReference type="SUPFAM" id="SSF53732">
    <property type="entry name" value="Aconitase iron-sulfur domain"/>
    <property type="match status" value="1"/>
</dbReference>
<dbReference type="InterPro" id="IPR015931">
    <property type="entry name" value="Acnase/IPM_dHydase_lsu_aba_1/3"/>
</dbReference>
<dbReference type="Proteomes" id="UP000218272">
    <property type="component" value="Chromosome SCLO_1"/>
</dbReference>
<dbReference type="KEGG" id="sclo:SCLO_1025300"/>
<dbReference type="EC" id="4.2.1.3" evidence="3"/>
<accession>A0A1E1F4X1</accession>
<dbReference type="EMBL" id="AP017655">
    <property type="protein sequence ID" value="BAV65570.1"/>
    <property type="molecule type" value="Genomic_DNA"/>
</dbReference>
<evidence type="ECO:0000256" key="7">
    <source>
        <dbReference type="ARBA" id="ARBA00023501"/>
    </source>
</evidence>
<dbReference type="InterPro" id="IPR012708">
    <property type="entry name" value="2Me_IsoCit_deHydtase_FeS-dep"/>
</dbReference>
<dbReference type="InterPro" id="IPR001030">
    <property type="entry name" value="Acoase/IPM_deHydtase_lsu_aba"/>
</dbReference>
<dbReference type="NCBIfam" id="NF006757">
    <property type="entry name" value="PRK09277.1"/>
    <property type="match status" value="1"/>
</dbReference>
<dbReference type="Pfam" id="PF00694">
    <property type="entry name" value="Aconitase_C"/>
    <property type="match status" value="1"/>
</dbReference>
<evidence type="ECO:0000313" key="10">
    <source>
        <dbReference type="EMBL" id="BAV65570.1"/>
    </source>
</evidence>
<organism evidence="10 11">
    <name type="scientific">Sphingobium cloacae</name>
    <dbReference type="NCBI Taxonomy" id="120107"/>
    <lineage>
        <taxon>Bacteria</taxon>
        <taxon>Pseudomonadati</taxon>
        <taxon>Pseudomonadota</taxon>
        <taxon>Alphaproteobacteria</taxon>
        <taxon>Sphingomonadales</taxon>
        <taxon>Sphingomonadaceae</taxon>
        <taxon>Sphingobium</taxon>
    </lineage>
</organism>
<dbReference type="GO" id="GO:0051536">
    <property type="term" value="F:iron-sulfur cluster binding"/>
    <property type="evidence" value="ECO:0007669"/>
    <property type="project" value="UniProtKB-KW"/>
</dbReference>
<keyword evidence="4" id="KW-0479">Metal-binding</keyword>
<protein>
    <recommendedName>
        <fullName evidence="3">aconitate hydratase</fullName>
        <ecNumber evidence="3">4.2.1.3</ecNumber>
    </recommendedName>
</protein>
<dbReference type="InterPro" id="IPR000573">
    <property type="entry name" value="AconitaseA/IPMdHydase_ssu_swvl"/>
</dbReference>
<proteinExistence type="inferred from homology"/>
<comment type="catalytic activity">
    <reaction evidence="7">
        <text>citrate = D-threo-isocitrate</text>
        <dbReference type="Rhea" id="RHEA:10336"/>
        <dbReference type="ChEBI" id="CHEBI:15562"/>
        <dbReference type="ChEBI" id="CHEBI:16947"/>
        <dbReference type="EC" id="4.2.1.3"/>
    </reaction>
</comment>
<evidence type="ECO:0000256" key="2">
    <source>
        <dbReference type="ARBA" id="ARBA00007185"/>
    </source>
</evidence>
<dbReference type="FunFam" id="3.20.19.10:FF:000006">
    <property type="entry name" value="Aconitate hydratase 1"/>
    <property type="match status" value="1"/>
</dbReference>
<dbReference type="Gene3D" id="6.10.190.10">
    <property type="match status" value="1"/>
</dbReference>
<dbReference type="Gene3D" id="3.30.499.10">
    <property type="entry name" value="Aconitase, domain 3"/>
    <property type="match status" value="2"/>
</dbReference>
<dbReference type="AlphaFoldDB" id="A0A1E1F4X1"/>
<dbReference type="RefSeq" id="WP_066515424.1">
    <property type="nucleotide sequence ID" value="NZ_AP017655.1"/>
</dbReference>
<gene>
    <name evidence="10" type="ORF">SCLO_1025300</name>
</gene>
<dbReference type="PRINTS" id="PR00415">
    <property type="entry name" value="ACONITASE"/>
</dbReference>
<evidence type="ECO:0000259" key="9">
    <source>
        <dbReference type="Pfam" id="PF00694"/>
    </source>
</evidence>
<dbReference type="PANTHER" id="PTHR11670">
    <property type="entry name" value="ACONITASE/IRON-RESPONSIVE ELEMENT FAMILY MEMBER"/>
    <property type="match status" value="1"/>
</dbReference>
<dbReference type="GO" id="GO:0046872">
    <property type="term" value="F:metal ion binding"/>
    <property type="evidence" value="ECO:0007669"/>
    <property type="project" value="UniProtKB-KW"/>
</dbReference>
<comment type="similarity">
    <text evidence="2">Belongs to the aconitase/IPM isomerase family.</text>
</comment>
<sequence>MNLAFRKPLPGTALDYFDTREAIEAIRPGSYDGLPYVSRVLAEQLVRRCDPALLTDALTQIIDRKRDLDFPWYPARVVCHDILGQTALVDLAGLRDAIADEGGDPSKVNPVVPTQLIVDHSLAVEYGGFDRQAFDKNRAVEDRRNEDRFHFIEWTRKAFENVDVIPAGNGIMHQINLEKMSPVVQVRDGVAFPDTCVGTDSHTPHVDALGVIAIGVGGLEAETVMLGRASMMRLPDIVGVKLTGKRQPGITATDIVLAITEFLRKERVVGAWVEFFGEGADSLSIGDRATISNMCPEYGATAAMFYIDGQTIDYLRLTGREPEQVALVENYAKRTGLWADALKTADYERVLEFDLSTVVRNMAGPSNPHRRLPTSALEERGIAVDLDKAVAEEKEGLLPDGAVIIAAITSCTNTSNPRNVVAAALLAKKANALGLARKPWVKTSFAPGSKVARLYLMESGLLPELEKLGFGIVAYACTTCNGMSGALDPAIQQEIIDRDLYAAAVLSGNRNFDGRIHPYAKQAFLASPPLVVAYAIAGTVRFDIEKDVLAVIDGKEIRLKDLWPSDEEIDAIVEASVKPDQFRQVYEPMFAPRDTGKADPLYDWRPQSTYIRRPPYWDTEGVGALAASPRTLLRMRPLAILPDNITTDHLSPSNAILASSAAGEYLARMGLPEEDYNSYATHRGDHLTAMRATFANPQLVNEMAVVDGAVKKGSLARVEPEGKVMRMWEAIETYLERRQPLIIIAGADYGQGSSRDWAAKGVRLAGVEAIVAEGFERIHRTNLIGMGVLPLEFRPGTTRLTLGFNGTETFDVLGERKPGAILNLIVHRRDGEKIGVPVRCRLDTAEEVSIYEAGGVLQRFAQDFLASEPEAA</sequence>
<evidence type="ECO:0000259" key="8">
    <source>
        <dbReference type="Pfam" id="PF00330"/>
    </source>
</evidence>
<dbReference type="InterPro" id="IPR015928">
    <property type="entry name" value="Aconitase/3IPM_dehydase_swvl"/>
</dbReference>
<evidence type="ECO:0000313" key="11">
    <source>
        <dbReference type="Proteomes" id="UP000218272"/>
    </source>
</evidence>
<evidence type="ECO:0000256" key="4">
    <source>
        <dbReference type="ARBA" id="ARBA00022723"/>
    </source>
</evidence>
<dbReference type="GO" id="GO:0003994">
    <property type="term" value="F:aconitate hydratase activity"/>
    <property type="evidence" value="ECO:0007669"/>
    <property type="project" value="UniProtKB-EC"/>
</dbReference>
<evidence type="ECO:0000256" key="5">
    <source>
        <dbReference type="ARBA" id="ARBA00023004"/>
    </source>
</evidence>
<evidence type="ECO:0000256" key="1">
    <source>
        <dbReference type="ARBA" id="ARBA00001966"/>
    </source>
</evidence>
<dbReference type="InterPro" id="IPR036008">
    <property type="entry name" value="Aconitase_4Fe-4S_dom"/>
</dbReference>
<dbReference type="OrthoDB" id="9764318at2"/>
<evidence type="ECO:0000256" key="6">
    <source>
        <dbReference type="ARBA" id="ARBA00023014"/>
    </source>
</evidence>
<feature type="domain" description="Aconitase/3-isopropylmalate dehydratase large subunit alpha/beta/alpha" evidence="8">
    <location>
        <begin position="66"/>
        <end position="538"/>
    </location>
</feature>
<dbReference type="Pfam" id="PF00330">
    <property type="entry name" value="Aconitase"/>
    <property type="match status" value="1"/>
</dbReference>
<comment type="cofactor">
    <cofactor evidence="1">
        <name>[4Fe-4S] cluster</name>
        <dbReference type="ChEBI" id="CHEBI:49883"/>
    </cofactor>
</comment>
<keyword evidence="5" id="KW-0408">Iron</keyword>
<keyword evidence="6" id="KW-0411">Iron-sulfur</keyword>
<dbReference type="InterPro" id="IPR006249">
    <property type="entry name" value="Aconitase/IRP2"/>
</dbReference>
<keyword evidence="11" id="KW-1185">Reference proteome</keyword>
<feature type="domain" description="Aconitase A/isopropylmalate dehydratase small subunit swivel" evidence="9">
    <location>
        <begin position="664"/>
        <end position="794"/>
    </location>
</feature>
<evidence type="ECO:0000256" key="3">
    <source>
        <dbReference type="ARBA" id="ARBA00012926"/>
    </source>
</evidence>
<dbReference type="Gene3D" id="3.20.19.10">
    <property type="entry name" value="Aconitase, domain 4"/>
    <property type="match status" value="1"/>
</dbReference>
<dbReference type="SUPFAM" id="SSF52016">
    <property type="entry name" value="LeuD/IlvD-like"/>
    <property type="match status" value="1"/>
</dbReference>
<dbReference type="NCBIfam" id="NF009520">
    <property type="entry name" value="PRK12881.1"/>
    <property type="match status" value="1"/>
</dbReference>
<dbReference type="GO" id="GO:0019679">
    <property type="term" value="P:propionate metabolic process, methylcitrate cycle"/>
    <property type="evidence" value="ECO:0007669"/>
    <property type="project" value="InterPro"/>
</dbReference>